<evidence type="ECO:0000256" key="2">
    <source>
        <dbReference type="ARBA" id="ARBA00022723"/>
    </source>
</evidence>
<keyword evidence="6" id="KW-0539">Nucleus</keyword>
<comment type="caution">
    <text evidence="10">The sequence shown here is derived from an EMBL/GenBank/DDBJ whole genome shotgun (WGS) entry which is preliminary data.</text>
</comment>
<keyword evidence="3" id="KW-0677">Repeat</keyword>
<evidence type="ECO:0000256" key="8">
    <source>
        <dbReference type="SAM" id="MobiDB-lite"/>
    </source>
</evidence>
<feature type="domain" description="C2H2-type" evidence="9">
    <location>
        <begin position="173"/>
        <end position="200"/>
    </location>
</feature>
<proteinExistence type="predicted"/>
<organism evidence="10 11">
    <name type="scientific">Periplaneta americana</name>
    <name type="common">American cockroach</name>
    <name type="synonym">Blatta americana</name>
    <dbReference type="NCBI Taxonomy" id="6978"/>
    <lineage>
        <taxon>Eukaryota</taxon>
        <taxon>Metazoa</taxon>
        <taxon>Ecdysozoa</taxon>
        <taxon>Arthropoda</taxon>
        <taxon>Hexapoda</taxon>
        <taxon>Insecta</taxon>
        <taxon>Pterygota</taxon>
        <taxon>Neoptera</taxon>
        <taxon>Polyneoptera</taxon>
        <taxon>Dictyoptera</taxon>
        <taxon>Blattodea</taxon>
        <taxon>Blattoidea</taxon>
        <taxon>Blattidae</taxon>
        <taxon>Blattinae</taxon>
        <taxon>Periplaneta</taxon>
    </lineage>
</organism>
<reference evidence="10 11" key="1">
    <citation type="journal article" date="2022" name="Allergy">
        <title>Genome assembly and annotation of Periplaneta americana reveal a comprehensive cockroach allergen profile.</title>
        <authorList>
            <person name="Wang L."/>
            <person name="Xiong Q."/>
            <person name="Saelim N."/>
            <person name="Wang L."/>
            <person name="Nong W."/>
            <person name="Wan A.T."/>
            <person name="Shi M."/>
            <person name="Liu X."/>
            <person name="Cao Q."/>
            <person name="Hui J.H.L."/>
            <person name="Sookrung N."/>
            <person name="Leung T.F."/>
            <person name="Tungtrongchitr A."/>
            <person name="Tsui S.K.W."/>
        </authorList>
    </citation>
    <scope>NUCLEOTIDE SEQUENCE [LARGE SCALE GENOMIC DNA]</scope>
    <source>
        <strain evidence="10">PWHHKU_190912</strain>
    </source>
</reference>
<evidence type="ECO:0000259" key="9">
    <source>
        <dbReference type="PROSITE" id="PS50157"/>
    </source>
</evidence>
<dbReference type="SUPFAM" id="SSF57667">
    <property type="entry name" value="beta-beta-alpha zinc fingers"/>
    <property type="match status" value="5"/>
</dbReference>
<keyword evidence="5" id="KW-0862">Zinc</keyword>
<dbReference type="PROSITE" id="PS50157">
    <property type="entry name" value="ZINC_FINGER_C2H2_2"/>
    <property type="match status" value="9"/>
</dbReference>
<evidence type="ECO:0000256" key="5">
    <source>
        <dbReference type="ARBA" id="ARBA00022833"/>
    </source>
</evidence>
<dbReference type="PROSITE" id="PS00028">
    <property type="entry name" value="ZINC_FINGER_C2H2_1"/>
    <property type="match status" value="8"/>
</dbReference>
<accession>A0ABQ8RVV8</accession>
<evidence type="ECO:0000256" key="3">
    <source>
        <dbReference type="ARBA" id="ARBA00022737"/>
    </source>
</evidence>
<dbReference type="InterPro" id="IPR036236">
    <property type="entry name" value="Znf_C2H2_sf"/>
</dbReference>
<comment type="subcellular location">
    <subcellularLocation>
        <location evidence="1">Nucleus</location>
    </subcellularLocation>
</comment>
<dbReference type="Proteomes" id="UP001148838">
    <property type="component" value="Unassembled WGS sequence"/>
</dbReference>
<evidence type="ECO:0000256" key="1">
    <source>
        <dbReference type="ARBA" id="ARBA00004123"/>
    </source>
</evidence>
<feature type="domain" description="C2H2-type" evidence="9">
    <location>
        <begin position="146"/>
        <end position="173"/>
    </location>
</feature>
<dbReference type="Gene3D" id="3.30.420.10">
    <property type="entry name" value="Ribonuclease H-like superfamily/Ribonuclease H"/>
    <property type="match status" value="1"/>
</dbReference>
<name>A0ABQ8RVV8_PERAM</name>
<keyword evidence="2" id="KW-0479">Metal-binding</keyword>
<evidence type="ECO:0000313" key="10">
    <source>
        <dbReference type="EMBL" id="KAJ4425780.1"/>
    </source>
</evidence>
<keyword evidence="11" id="KW-1185">Reference proteome</keyword>
<evidence type="ECO:0000256" key="4">
    <source>
        <dbReference type="ARBA" id="ARBA00022771"/>
    </source>
</evidence>
<feature type="domain" description="C2H2-type" evidence="9">
    <location>
        <begin position="313"/>
        <end position="340"/>
    </location>
</feature>
<dbReference type="Pfam" id="PF00096">
    <property type="entry name" value="zf-C2H2"/>
    <property type="match status" value="7"/>
</dbReference>
<feature type="domain" description="C2H2-type" evidence="9">
    <location>
        <begin position="369"/>
        <end position="396"/>
    </location>
</feature>
<dbReference type="InterPro" id="IPR013087">
    <property type="entry name" value="Znf_C2H2_type"/>
</dbReference>
<sequence length="666" mass="75899">MYDSYFQMVDSPSAAIDPVKMEPEISIKQEEDTTFIAVKCEIQEDEDGEVDTSAWMKDEDGGEKEEVEVEVQPFHFAAVKQEPLSDEEALETSGDVGAYTPSSSSHTPSVEDQIYGGESFTEEPSQVSRSPPPAVDETPPFINEDWKCVICDKQFLSYDKFHAHKYLHAARNFKCGICGKAFLRPSLLAAHERTHTGEKPYKCDMCEKGFSQQGSLIVHKRIHTGEKPHKCSSCDKSFTQRTHLLAHERTHTGEKSFMCHVCGKHFTSHYTLVSHLRIHSGQKPYKCDLCQKDFSTHKGYIVHGRTHTGEKPFACEVCGKAFYMKVSLFRHIRTHTGEKTYTCNVCQKAFSRRDYLVKHERGHIGEKPFKCNICGKDILHYRNYCKHVRRHESKFIPQGATVDKILYKEILGRISNSIRRKRPELWHRKNWLLLHDNAPAHRSILVQEELARQQVAVLPHPPYSPDLAPCDFFSLSPHEINPGGRNFYAAEKVMTATREAVRHLPANIFQRCFQQLHKRWQTCIAPTATILREDVDLFKCTPYHAASSETSRFLWVPTLEASVSELNDCTTYTYVFYLEIEMQRKVIALCREHQVADCPQSIARLIGDNAGEMSPGSNTESYPAFAHIGLRENPGKNLNQVTCPDWESNPGHLVSRPDVLTVTPQV</sequence>
<feature type="domain" description="C2H2-type" evidence="9">
    <location>
        <begin position="285"/>
        <end position="312"/>
    </location>
</feature>
<dbReference type="EMBL" id="JAJSOF020000041">
    <property type="protein sequence ID" value="KAJ4425780.1"/>
    <property type="molecule type" value="Genomic_DNA"/>
</dbReference>
<keyword evidence="4 7" id="KW-0863">Zinc-finger</keyword>
<evidence type="ECO:0000256" key="7">
    <source>
        <dbReference type="PROSITE-ProRule" id="PRU00042"/>
    </source>
</evidence>
<feature type="compositionally biased region" description="Polar residues" evidence="8">
    <location>
        <begin position="100"/>
        <end position="110"/>
    </location>
</feature>
<feature type="region of interest" description="Disordered" evidence="8">
    <location>
        <begin position="83"/>
        <end position="112"/>
    </location>
</feature>
<dbReference type="Gene3D" id="3.30.160.60">
    <property type="entry name" value="Classic Zinc Finger"/>
    <property type="match status" value="6"/>
</dbReference>
<feature type="domain" description="C2H2-type" evidence="9">
    <location>
        <begin position="257"/>
        <end position="284"/>
    </location>
</feature>
<evidence type="ECO:0000313" key="11">
    <source>
        <dbReference type="Proteomes" id="UP001148838"/>
    </source>
</evidence>
<feature type="domain" description="C2H2-type" evidence="9">
    <location>
        <begin position="341"/>
        <end position="368"/>
    </location>
</feature>
<dbReference type="PANTHER" id="PTHR24394:SF29">
    <property type="entry name" value="MYONEURIN"/>
    <property type="match status" value="1"/>
</dbReference>
<dbReference type="SMART" id="SM00355">
    <property type="entry name" value="ZnF_C2H2"/>
    <property type="match status" value="9"/>
</dbReference>
<dbReference type="InterPro" id="IPR036397">
    <property type="entry name" value="RNaseH_sf"/>
</dbReference>
<protein>
    <recommendedName>
        <fullName evidence="9">C2H2-type domain-containing protein</fullName>
    </recommendedName>
</protein>
<feature type="domain" description="C2H2-type" evidence="9">
    <location>
        <begin position="229"/>
        <end position="256"/>
    </location>
</feature>
<feature type="domain" description="C2H2-type" evidence="9">
    <location>
        <begin position="201"/>
        <end position="228"/>
    </location>
</feature>
<evidence type="ECO:0000256" key="6">
    <source>
        <dbReference type="ARBA" id="ARBA00023242"/>
    </source>
</evidence>
<dbReference type="PANTHER" id="PTHR24394">
    <property type="entry name" value="ZINC FINGER PROTEIN"/>
    <property type="match status" value="1"/>
</dbReference>
<gene>
    <name evidence="10" type="ORF">ANN_27405</name>
</gene>